<evidence type="ECO:0000313" key="3">
    <source>
        <dbReference type="Proteomes" id="UP000527355"/>
    </source>
</evidence>
<reference evidence="2 3" key="1">
    <citation type="journal article" date="2020" name="Nature">
        <title>Six reference-quality genomes reveal evolution of bat adaptations.</title>
        <authorList>
            <person name="Jebb D."/>
            <person name="Huang Z."/>
            <person name="Pippel M."/>
            <person name="Hughes G.M."/>
            <person name="Lavrichenko K."/>
            <person name="Devanna P."/>
            <person name="Winkler S."/>
            <person name="Jermiin L.S."/>
            <person name="Skirmuntt E.C."/>
            <person name="Katzourakis A."/>
            <person name="Burkitt-Gray L."/>
            <person name="Ray D.A."/>
            <person name="Sullivan K.A.M."/>
            <person name="Roscito J.G."/>
            <person name="Kirilenko B.M."/>
            <person name="Davalos L.M."/>
            <person name="Corthals A.P."/>
            <person name="Power M.L."/>
            <person name="Jones G."/>
            <person name="Ransome R.D."/>
            <person name="Dechmann D.K.N."/>
            <person name="Locatelli A.G."/>
            <person name="Puechmaille S.J."/>
            <person name="Fedrigo O."/>
            <person name="Jarvis E.D."/>
            <person name="Hiller M."/>
            <person name="Vernes S.C."/>
            <person name="Myers E.W."/>
            <person name="Teeling E.C."/>
        </authorList>
    </citation>
    <scope>NUCLEOTIDE SEQUENCE [LARGE SCALE GENOMIC DNA]</scope>
    <source>
        <strain evidence="2">MMyoMyo1</strain>
        <tissue evidence="2">Flight muscle</tissue>
    </source>
</reference>
<proteinExistence type="predicted"/>
<keyword evidence="3" id="KW-1185">Reference proteome</keyword>
<evidence type="ECO:0000256" key="1">
    <source>
        <dbReference type="SAM" id="MobiDB-lite"/>
    </source>
</evidence>
<comment type="caution">
    <text evidence="2">The sequence shown here is derived from an EMBL/GenBank/DDBJ whole genome shotgun (WGS) entry which is preliminary data.</text>
</comment>
<sequence>MAIRTRPSGTETIPLGRVGPHPCPPSRTCHGLVVQGTPRGSKKAASASGGSNNLKSPSLSYCPSYSAGQSKGPAPPLNYTAVIVVSPKPLVPTSQCCPATRGREHRKPGSRSCSGRCEMTKCGVKVQQPCWLRVGGAPGKT</sequence>
<dbReference type="Proteomes" id="UP000527355">
    <property type="component" value="Unassembled WGS sequence"/>
</dbReference>
<name>A0A7J7XZM6_MYOMY</name>
<dbReference type="AlphaFoldDB" id="A0A7J7XZM6"/>
<dbReference type="EMBL" id="JABWUV010000005">
    <property type="protein sequence ID" value="KAF6355187.1"/>
    <property type="molecule type" value="Genomic_DNA"/>
</dbReference>
<protein>
    <submittedName>
        <fullName evidence="2">Uncharacterized protein</fullName>
    </submittedName>
</protein>
<gene>
    <name evidence="2" type="ORF">mMyoMyo1_011377</name>
</gene>
<accession>A0A7J7XZM6</accession>
<organism evidence="2 3">
    <name type="scientific">Myotis myotis</name>
    <name type="common">Greater mouse-eared bat</name>
    <name type="synonym">Vespertilio myotis</name>
    <dbReference type="NCBI Taxonomy" id="51298"/>
    <lineage>
        <taxon>Eukaryota</taxon>
        <taxon>Metazoa</taxon>
        <taxon>Chordata</taxon>
        <taxon>Craniata</taxon>
        <taxon>Vertebrata</taxon>
        <taxon>Euteleostomi</taxon>
        <taxon>Mammalia</taxon>
        <taxon>Eutheria</taxon>
        <taxon>Laurasiatheria</taxon>
        <taxon>Chiroptera</taxon>
        <taxon>Yangochiroptera</taxon>
        <taxon>Vespertilionidae</taxon>
        <taxon>Myotis</taxon>
    </lineage>
</organism>
<feature type="region of interest" description="Disordered" evidence="1">
    <location>
        <begin position="1"/>
        <end position="56"/>
    </location>
</feature>
<feature type="compositionally biased region" description="Low complexity" evidence="1">
    <location>
        <begin position="43"/>
        <end position="56"/>
    </location>
</feature>
<evidence type="ECO:0000313" key="2">
    <source>
        <dbReference type="EMBL" id="KAF6355187.1"/>
    </source>
</evidence>